<organism evidence="3 4">
    <name type="scientific">Gordonia sputi NBRC 100414</name>
    <dbReference type="NCBI Taxonomy" id="1089453"/>
    <lineage>
        <taxon>Bacteria</taxon>
        <taxon>Bacillati</taxon>
        <taxon>Actinomycetota</taxon>
        <taxon>Actinomycetes</taxon>
        <taxon>Mycobacteriales</taxon>
        <taxon>Gordoniaceae</taxon>
        <taxon>Gordonia</taxon>
    </lineage>
</organism>
<sequence length="833" mass="91185">MSVDIVFDELLINEIAARFDLRDPNRRALEAVIKAVGVATPEEGFPELVTDLATGVGKTYLMSSLVDYAAAQGVRHVLVVTPGSVIQNKTLDNFDAASAKYVAGADHEPIVITPDNFRAGAVGAALRDPDALKVFVFNVQQLIRPSDKVSRKVRDTDENLGDDLYSYLEQAGDLLVIADEHHIYHEKATVFSAAIRELNPLALIGLTATPSKSDLGKVIFQYTLGEAIADGHVKTPVIVYRKDGTKDERTQLADACHLLRKKETAYRQFLLTRPELPQIKPVLFVVCSSIDHATEVGQTLAQDGFIGDPAAVLEITSQSSDEALAALAACEAPESPVRAIVSVNMLREGWDVRNIAVIVALRRLASQGLTEQILGRGLRLPFGVLTQVAMVDQVDLVAHDSYQQLLAQKDALRERIEIAPSQVDVDEQGAATTAGDLAVPDPELPTSPTNLGGTGLEGHADPDEDVLESHQGSGTGAQPFTFTDTDSGEDSEPNLFTQETDDRIAEPVPQPTGRVGNAPQIPFPRRVARLTVASFSLSDVPDGDAQAAGARFITEIPTFLAKDALIATRDEHDDITIKVAPQKNVEAQQMYLGIDTIREDLTAAIFRQVEQSASEKRAARRITNAFLKGAGVVTGNETAEWGENRRQQAIGGMTRLIKDAYIKRPRQMVYDLEPVTLPIEPVIIDAARDAYSDTFVKHVQFSGWQRNIMPVATFDAGSTEWKIAHLLDRDDDIAWWLRLYTNGPAFIPTSRDGSYFPDFIALDTAGVYWLIEGKSDKNALDADVLRKREAAENWARFVRDKGEFGDWHYVFATESHIKHAGSWTALKVATEPE</sequence>
<dbReference type="Gene3D" id="3.40.50.300">
    <property type="entry name" value="P-loop containing nucleotide triphosphate hydrolases"/>
    <property type="match status" value="2"/>
</dbReference>
<dbReference type="AlphaFoldDB" id="H5U0S7"/>
<dbReference type="RefSeq" id="WP_005205858.1">
    <property type="nucleotide sequence ID" value="NZ_BAFC01000062.1"/>
</dbReference>
<dbReference type="PANTHER" id="PTHR47396:SF1">
    <property type="entry name" value="ATP-DEPENDENT HELICASE IRC3-RELATED"/>
    <property type="match status" value="1"/>
</dbReference>
<dbReference type="GO" id="GO:0003677">
    <property type="term" value="F:DNA binding"/>
    <property type="evidence" value="ECO:0007669"/>
    <property type="project" value="InterPro"/>
</dbReference>
<dbReference type="InterPro" id="IPR050742">
    <property type="entry name" value="Helicase_Restrict-Modif_Enz"/>
</dbReference>
<reference evidence="3 4" key="1">
    <citation type="submission" date="2012-02" db="EMBL/GenBank/DDBJ databases">
        <title>Whole genome shotgun sequence of Gordonia sputi NBRC 100414.</title>
        <authorList>
            <person name="Yoshida I."/>
            <person name="Hosoyama A."/>
            <person name="Tsuchikane K."/>
            <person name="Katsumata H."/>
            <person name="Yamazaki S."/>
            <person name="Fujita N."/>
        </authorList>
    </citation>
    <scope>NUCLEOTIDE SEQUENCE [LARGE SCALE GENOMIC DNA]</scope>
    <source>
        <strain evidence="3 4">NBRC 100414</strain>
    </source>
</reference>
<comment type="caution">
    <text evidence="3">The sequence shown here is derived from an EMBL/GenBank/DDBJ whole genome shotgun (WGS) entry which is preliminary data.</text>
</comment>
<dbReference type="EMBL" id="BAFC01000062">
    <property type="protein sequence ID" value="GAB39274.1"/>
    <property type="molecule type" value="Genomic_DNA"/>
</dbReference>
<dbReference type="SUPFAM" id="SSF52540">
    <property type="entry name" value="P-loop containing nucleoside triphosphate hydrolases"/>
    <property type="match status" value="1"/>
</dbReference>
<evidence type="ECO:0000256" key="1">
    <source>
        <dbReference type="SAM" id="MobiDB-lite"/>
    </source>
</evidence>
<feature type="region of interest" description="Disordered" evidence="1">
    <location>
        <begin position="435"/>
        <end position="520"/>
    </location>
</feature>
<dbReference type="GO" id="GO:0005524">
    <property type="term" value="F:ATP binding"/>
    <property type="evidence" value="ECO:0007669"/>
    <property type="project" value="InterPro"/>
</dbReference>
<evidence type="ECO:0000313" key="4">
    <source>
        <dbReference type="Proteomes" id="UP000005845"/>
    </source>
</evidence>
<proteinExistence type="predicted"/>
<dbReference type="GO" id="GO:0016787">
    <property type="term" value="F:hydrolase activity"/>
    <property type="evidence" value="ECO:0007669"/>
    <property type="project" value="InterPro"/>
</dbReference>
<dbReference type="Pfam" id="PF04851">
    <property type="entry name" value="ResIII"/>
    <property type="match status" value="1"/>
</dbReference>
<dbReference type="GO" id="GO:0005829">
    <property type="term" value="C:cytosol"/>
    <property type="evidence" value="ECO:0007669"/>
    <property type="project" value="TreeGrafter"/>
</dbReference>
<dbReference type="Proteomes" id="UP000005845">
    <property type="component" value="Unassembled WGS sequence"/>
</dbReference>
<feature type="compositionally biased region" description="Polar residues" evidence="1">
    <location>
        <begin position="470"/>
        <end position="485"/>
    </location>
</feature>
<evidence type="ECO:0000313" key="3">
    <source>
        <dbReference type="EMBL" id="GAB39274.1"/>
    </source>
</evidence>
<dbReference type="PANTHER" id="PTHR47396">
    <property type="entry name" value="TYPE I RESTRICTION ENZYME ECOKI R PROTEIN"/>
    <property type="match status" value="1"/>
</dbReference>
<gene>
    <name evidence="3" type="ORF">GOSPT_062_00090</name>
</gene>
<keyword evidence="4" id="KW-1185">Reference proteome</keyword>
<accession>H5U0S7</accession>
<dbReference type="eggNOG" id="COG1061">
    <property type="taxonomic scope" value="Bacteria"/>
</dbReference>
<name>H5U0S7_9ACTN</name>
<dbReference type="InterPro" id="IPR027417">
    <property type="entry name" value="P-loop_NTPase"/>
</dbReference>
<feature type="domain" description="Helicase/UvrB N-terminal" evidence="2">
    <location>
        <begin position="19"/>
        <end position="211"/>
    </location>
</feature>
<protein>
    <recommendedName>
        <fullName evidence="2">Helicase/UvrB N-terminal domain-containing protein</fullName>
    </recommendedName>
</protein>
<evidence type="ECO:0000259" key="2">
    <source>
        <dbReference type="Pfam" id="PF04851"/>
    </source>
</evidence>
<dbReference type="InterPro" id="IPR006935">
    <property type="entry name" value="Helicase/UvrB_N"/>
</dbReference>